<dbReference type="Gene3D" id="3.60.10.10">
    <property type="entry name" value="Endonuclease/exonuclease/phosphatase"/>
    <property type="match status" value="1"/>
</dbReference>
<reference evidence="2" key="2">
    <citation type="submission" date="2025-08" db="UniProtKB">
        <authorList>
            <consortium name="Ensembl"/>
        </authorList>
    </citation>
    <scope>IDENTIFICATION</scope>
</reference>
<dbReference type="PROSITE" id="PS50878">
    <property type="entry name" value="RT_POL"/>
    <property type="match status" value="1"/>
</dbReference>
<dbReference type="PANTHER" id="PTHR19446">
    <property type="entry name" value="REVERSE TRANSCRIPTASES"/>
    <property type="match status" value="1"/>
</dbReference>
<accession>A0AAZ3RL56</accession>
<dbReference type="InterPro" id="IPR000477">
    <property type="entry name" value="RT_dom"/>
</dbReference>
<dbReference type="CDD" id="cd09076">
    <property type="entry name" value="L1-EN"/>
    <property type="match status" value="1"/>
</dbReference>
<dbReference type="Pfam" id="PF13966">
    <property type="entry name" value="zf-RVT"/>
    <property type="match status" value="1"/>
</dbReference>
<dbReference type="Pfam" id="PF03372">
    <property type="entry name" value="Exo_endo_phos"/>
    <property type="match status" value="1"/>
</dbReference>
<name>A0AAZ3RL56_ONCTS</name>
<reference evidence="3" key="1">
    <citation type="journal article" date="2018" name="PLoS ONE">
        <title>Chinook salmon (Oncorhynchus tshawytscha) genome and transcriptome.</title>
        <authorList>
            <person name="Christensen K.A."/>
            <person name="Leong J.S."/>
            <person name="Sakhrani D."/>
            <person name="Biagi C.A."/>
            <person name="Minkley D.R."/>
            <person name="Withler R.E."/>
            <person name="Rondeau E.B."/>
            <person name="Koop B.F."/>
            <person name="Devlin R.H."/>
        </authorList>
    </citation>
    <scope>NUCLEOTIDE SEQUENCE [LARGE SCALE GENOMIC DNA]</scope>
</reference>
<feature type="domain" description="Reverse transcriptase" evidence="1">
    <location>
        <begin position="481"/>
        <end position="734"/>
    </location>
</feature>
<evidence type="ECO:0000313" key="3">
    <source>
        <dbReference type="Proteomes" id="UP000694402"/>
    </source>
</evidence>
<dbReference type="AlphaFoldDB" id="A0AAZ3RL56"/>
<dbReference type="Ensembl" id="ENSOTST00005115988.1">
    <property type="protein sequence ID" value="ENSOTSP00005140694.1"/>
    <property type="gene ID" value="ENSOTSG00005078383.1"/>
</dbReference>
<evidence type="ECO:0000259" key="1">
    <source>
        <dbReference type="PROSITE" id="PS50878"/>
    </source>
</evidence>
<dbReference type="SUPFAM" id="SSF56672">
    <property type="entry name" value="DNA/RNA polymerases"/>
    <property type="match status" value="1"/>
</dbReference>
<dbReference type="InterPro" id="IPR026960">
    <property type="entry name" value="RVT-Znf"/>
</dbReference>
<dbReference type="Proteomes" id="UP000694402">
    <property type="component" value="Unassembled WGS sequence"/>
</dbReference>
<dbReference type="Pfam" id="PF00078">
    <property type="entry name" value="RVT_1"/>
    <property type="match status" value="1"/>
</dbReference>
<proteinExistence type="predicted"/>
<dbReference type="GeneTree" id="ENSGT00940000176343"/>
<dbReference type="GO" id="GO:0003824">
    <property type="term" value="F:catalytic activity"/>
    <property type="evidence" value="ECO:0007669"/>
    <property type="project" value="InterPro"/>
</dbReference>
<dbReference type="InterPro" id="IPR036691">
    <property type="entry name" value="Endo/exonu/phosph_ase_sf"/>
</dbReference>
<dbReference type="InterPro" id="IPR005135">
    <property type="entry name" value="Endo/exonuclease/phosphatase"/>
</dbReference>
<keyword evidence="3" id="KW-1185">Reference proteome</keyword>
<dbReference type="SUPFAM" id="SSF56219">
    <property type="entry name" value="DNase I-like"/>
    <property type="match status" value="1"/>
</dbReference>
<dbReference type="InterPro" id="IPR043502">
    <property type="entry name" value="DNA/RNA_pol_sf"/>
</dbReference>
<reference evidence="2" key="3">
    <citation type="submission" date="2025-09" db="UniProtKB">
        <authorList>
            <consortium name="Ensembl"/>
        </authorList>
    </citation>
    <scope>IDENTIFICATION</scope>
</reference>
<sequence>MVFFTIVTVNVRGLRDKGKRGGVFQYLSCVSFQVCFLQEVHLRDMGDVSVFTRGWAKGESRWGIGGVHSSGVGILFGDRDFCVVSSFSVIQGRVLVVDADWRGAKFRFVNIYAPAEPRGRKDLFLALPDICVTNRTVVLGGDFNVSFEGTGDFSLPYLVSVVKDFSLRDSFRVCDPKGEGMTWANSRGSRSRIDFIFLPVSVPISKVTVSPVWFSDHCQVQVVFSIDVPIFGRGFWKLNTKILADLSFREAFKSHYEIWGDLKPFFGSLVEWWECVKRNVRTLAISHCVTKVRAERKVFQRLQGELNALVSAENKGEGRDVERMESLKSRLGMYFQGKARDFLFRCQRDKFEFGEASSSYFFKQIKAARAKAVIAQLRTEGGGLVSDPKGMVEAASSFYQESFGEKDIDGSKESVFLGFLRKKVPPEAASDLDRPFELEEVEAALRGLPANKVPGYDGLPREFYVTFWEILGRDFFSVIKAVYDSGLLGSSMREGVLTLLYKKGERDNLGNYRPITLLSADYKVVARVLAGRLRKVLPHVIHEDQTCGVEGRSIHWNLSLVRDCIAWAQDRRVHLMLVGLDMEKAFDKVHHGFLFSVMERMGFGAGFLRWVGILYTAVGSRVLVNGHVGEVVPQQTGVRQGCPLSPLLFVLYMEPLAAAIRADVRIKGLRPPGRGSSEVKISQYADDMTLFLTSEGSVARVVEVLGEFGQASGARVNLGKSSVKFFGPWAGREEGLSGLPLCSGPMRVLGVDFEVTGSEGINWGQRIAKVRTRVGLWKARRLSMSGRVLVIKADILPSLVYLAYVFPLPPRYRKDLVQTMFSFVWGGYEYVKRDWMVQSVEEGGRGVPDLPLKLDTIFFSSICKSLVNPCNHGFKAFVLFWLSFPLRRLIAWDNSRPKAESLPAHFQHAVKWSRRHIECQEGVLCMDHRALYRTLVAKRGPVGVYGVGTEVWKAIQQKGISNRLKDLNWLCLHGRLPVREVLYRHGLSKVKVCPREGCQAEETLRHTFWECSFARKVWGDLGSFFQVLGILSFDAIMLGRGLGKRSGRGSFLIWLLISLGKTALWDSRVVLVKSNVDWGVGGVVSRVRADLRKRFEFDVDKYGFHASKERWKYLYE</sequence>
<protein>
    <recommendedName>
        <fullName evidence="1">Reverse transcriptase domain-containing protein</fullName>
    </recommendedName>
</protein>
<dbReference type="CDD" id="cd01650">
    <property type="entry name" value="RT_nLTR_like"/>
    <property type="match status" value="1"/>
</dbReference>
<evidence type="ECO:0000313" key="2">
    <source>
        <dbReference type="Ensembl" id="ENSOTSP00005140694.1"/>
    </source>
</evidence>
<organism evidence="2 3">
    <name type="scientific">Oncorhynchus tshawytscha</name>
    <name type="common">Chinook salmon</name>
    <name type="synonym">Salmo tshawytscha</name>
    <dbReference type="NCBI Taxonomy" id="74940"/>
    <lineage>
        <taxon>Eukaryota</taxon>
        <taxon>Metazoa</taxon>
        <taxon>Chordata</taxon>
        <taxon>Craniata</taxon>
        <taxon>Vertebrata</taxon>
        <taxon>Euteleostomi</taxon>
        <taxon>Actinopterygii</taxon>
        <taxon>Neopterygii</taxon>
        <taxon>Teleostei</taxon>
        <taxon>Protacanthopterygii</taxon>
        <taxon>Salmoniformes</taxon>
        <taxon>Salmonidae</taxon>
        <taxon>Salmoninae</taxon>
        <taxon>Oncorhynchus</taxon>
    </lineage>
</organism>